<dbReference type="SUPFAM" id="SSF56112">
    <property type="entry name" value="Protein kinase-like (PK-like)"/>
    <property type="match status" value="1"/>
</dbReference>
<dbReference type="InterPro" id="IPR051564">
    <property type="entry name" value="LRR_receptor-like_kinase"/>
</dbReference>
<accession>M8BEM1</accession>
<protein>
    <recommendedName>
        <fullName evidence="2">LRR receptor-like serine/threonine-protein kinase</fullName>
    </recommendedName>
</protein>
<name>M8BEM1_AEGTA</name>
<dbReference type="InterPro" id="IPR011009">
    <property type="entry name" value="Kinase-like_dom_sf"/>
</dbReference>
<reference evidence="1" key="1">
    <citation type="submission" date="2015-06" db="UniProtKB">
        <authorList>
            <consortium name="EnsemblPlants"/>
        </authorList>
    </citation>
    <scope>IDENTIFICATION</scope>
</reference>
<dbReference type="Gene3D" id="1.10.510.10">
    <property type="entry name" value="Transferase(Phosphotransferase) domain 1"/>
    <property type="match status" value="1"/>
</dbReference>
<proteinExistence type="predicted"/>
<dbReference type="ExpressionAtlas" id="M8BEM1">
    <property type="expression patterns" value="baseline"/>
</dbReference>
<organism evidence="1">
    <name type="scientific">Aegilops tauschii</name>
    <name type="common">Tausch's goatgrass</name>
    <name type="synonym">Aegilops squarrosa</name>
    <dbReference type="NCBI Taxonomy" id="37682"/>
    <lineage>
        <taxon>Eukaryota</taxon>
        <taxon>Viridiplantae</taxon>
        <taxon>Streptophyta</taxon>
        <taxon>Embryophyta</taxon>
        <taxon>Tracheophyta</taxon>
        <taxon>Spermatophyta</taxon>
        <taxon>Magnoliopsida</taxon>
        <taxon>Liliopsida</taxon>
        <taxon>Poales</taxon>
        <taxon>Poaceae</taxon>
        <taxon>BOP clade</taxon>
        <taxon>Pooideae</taxon>
        <taxon>Triticodae</taxon>
        <taxon>Triticeae</taxon>
        <taxon>Triticinae</taxon>
        <taxon>Aegilops</taxon>
    </lineage>
</organism>
<evidence type="ECO:0008006" key="2">
    <source>
        <dbReference type="Google" id="ProtNLM"/>
    </source>
</evidence>
<sequence length="396" mass="43437">MGTVLPQHQGNAVGDNAMPDLEIGQPTMEIDQSTIINILHSMLPSASPPAVAQLGRALWGLGSLTLVLALTTVLHLPAAGPVFAHYKAAYYAILAFVLFVAVPVELATAFCLPGHGRDGRLRVFACFPTECVCRALIEAGMLFLEVSLVAFLLQGNEASGYDVLGINLLHLQLKMSHGVRKARRALHSSLQHNFHVVCIEVLLKQRSACLIGFPWCGFSHSTVQIMWSLDEMLVNEALHQGLKMYSSWPTFLKFYIDSMWQCQCVKAALEYGIGNKISTAGDVYSYGIIILEMLTGKCPTDVLFKNGLTLQKFVGNAFPKKIRDILDPTFIIPRSGDEGLDHGNHAMVELLSCIMQLVQLGLSCSTETPKDRPTMPDVYSEVSAIKREYSASRAKE</sequence>
<dbReference type="PANTHER" id="PTHR48055:SF48">
    <property type="entry name" value="PROTEIN KINASE DOMAIN-CONTAINING PROTEIN"/>
    <property type="match status" value="1"/>
</dbReference>
<dbReference type="AlphaFoldDB" id="M8BEM1"/>
<evidence type="ECO:0000313" key="1">
    <source>
        <dbReference type="EnsemblPlants" id="EMT23360"/>
    </source>
</evidence>
<dbReference type="GO" id="GO:0016020">
    <property type="term" value="C:membrane"/>
    <property type="evidence" value="ECO:0007669"/>
    <property type="project" value="TreeGrafter"/>
</dbReference>
<dbReference type="EnsemblPlants" id="EMT23360">
    <property type="protein sequence ID" value="EMT23360"/>
    <property type="gene ID" value="F775_00205"/>
</dbReference>
<dbReference type="PANTHER" id="PTHR48055">
    <property type="entry name" value="LEUCINE-RICH REPEAT RECEPTOR PROTEIN KINASE EMS1"/>
    <property type="match status" value="1"/>
</dbReference>